<gene>
    <name evidence="2" type="ORF">GSBLH_T00001584001</name>
</gene>
<evidence type="ECO:0000256" key="1">
    <source>
        <dbReference type="SAM" id="MobiDB-lite"/>
    </source>
</evidence>
<dbReference type="InParanoid" id="D8M027"/>
<accession>D8M027</accession>
<evidence type="ECO:0000313" key="2">
    <source>
        <dbReference type="EMBL" id="CBK21416.2"/>
    </source>
</evidence>
<dbReference type="OrthoDB" id="10542757at2759"/>
<feature type="region of interest" description="Disordered" evidence="1">
    <location>
        <begin position="156"/>
        <end position="190"/>
    </location>
</feature>
<evidence type="ECO:0000313" key="3">
    <source>
        <dbReference type="Proteomes" id="UP000008312"/>
    </source>
</evidence>
<proteinExistence type="predicted"/>
<organism evidence="2">
    <name type="scientific">Blastocystis hominis</name>
    <dbReference type="NCBI Taxonomy" id="12968"/>
    <lineage>
        <taxon>Eukaryota</taxon>
        <taxon>Sar</taxon>
        <taxon>Stramenopiles</taxon>
        <taxon>Bigyra</taxon>
        <taxon>Opalozoa</taxon>
        <taxon>Opalinata</taxon>
        <taxon>Blastocystidae</taxon>
        <taxon>Blastocystis</taxon>
    </lineage>
</organism>
<dbReference type="EMBL" id="FN668642">
    <property type="protein sequence ID" value="CBK21416.2"/>
    <property type="molecule type" value="Genomic_DNA"/>
</dbReference>
<protein>
    <submittedName>
        <fullName evidence="2">Uncharacterized protein</fullName>
    </submittedName>
</protein>
<dbReference type="Proteomes" id="UP000008312">
    <property type="component" value="Unassembled WGS sequence"/>
</dbReference>
<dbReference type="RefSeq" id="XP_012895464.1">
    <property type="nucleotide sequence ID" value="XM_013040010.1"/>
</dbReference>
<dbReference type="AlphaFoldDB" id="D8M027"/>
<sequence>MDVEETAAPEPNPDSTRRKKGDRVPLTPKQKAMLANWNPSDRTKEILAELRVRAGALFADKDCINTMPNDFDDLLFEVDKEATAGAKVRPTALVLSLTEIFPFHPQTIKLRLRLLKARSENMEIEAQYGQKKKEFLAFVGIEARCDVDSELGGAERKETGVDCGDASEDERDLPFTGGSDREVQSVGERTACQLV</sequence>
<reference evidence="2" key="1">
    <citation type="submission" date="2010-02" db="EMBL/GenBank/DDBJ databases">
        <title>Sequencing and annotation of the Blastocystis hominis genome.</title>
        <authorList>
            <person name="Wincker P."/>
        </authorList>
    </citation>
    <scope>NUCLEOTIDE SEQUENCE</scope>
    <source>
        <strain evidence="2">Singapore isolate B</strain>
    </source>
</reference>
<feature type="region of interest" description="Disordered" evidence="1">
    <location>
        <begin position="1"/>
        <end position="29"/>
    </location>
</feature>
<name>D8M027_BLAHO</name>
<dbReference type="GeneID" id="24918827"/>
<keyword evidence="3" id="KW-1185">Reference proteome</keyword>